<dbReference type="InterPro" id="IPR002347">
    <property type="entry name" value="SDR_fam"/>
</dbReference>
<dbReference type="SUPFAM" id="SSF51735">
    <property type="entry name" value="NAD(P)-binding Rossmann-fold domains"/>
    <property type="match status" value="1"/>
</dbReference>
<dbReference type="PANTHER" id="PTHR24320">
    <property type="entry name" value="RETINOL DEHYDROGENASE"/>
    <property type="match status" value="1"/>
</dbReference>
<feature type="region of interest" description="Disordered" evidence="4">
    <location>
        <begin position="1"/>
        <end position="21"/>
    </location>
</feature>
<evidence type="ECO:0000256" key="4">
    <source>
        <dbReference type="SAM" id="MobiDB-lite"/>
    </source>
</evidence>
<keyword evidence="2" id="KW-0560">Oxidoreductase</keyword>
<dbReference type="OMA" id="WESRIDE"/>
<dbReference type="AlphaFoldDB" id="A0A200Q1F4"/>
<dbReference type="OrthoDB" id="191139at2759"/>
<dbReference type="PANTHER" id="PTHR24320:SF148">
    <property type="entry name" value="NAD(P)-BINDING ROSSMANN-FOLD SUPERFAMILY PROTEIN"/>
    <property type="match status" value="1"/>
</dbReference>
<comment type="similarity">
    <text evidence="1 3">Belongs to the short-chain dehydrogenases/reductases (SDR) family.</text>
</comment>
<evidence type="ECO:0000256" key="1">
    <source>
        <dbReference type="ARBA" id="ARBA00006484"/>
    </source>
</evidence>
<dbReference type="PRINTS" id="PR00080">
    <property type="entry name" value="SDRFAMILY"/>
</dbReference>
<evidence type="ECO:0000313" key="5">
    <source>
        <dbReference type="EMBL" id="OVA04294.1"/>
    </source>
</evidence>
<dbReference type="Pfam" id="PF00106">
    <property type="entry name" value="adh_short"/>
    <property type="match status" value="1"/>
</dbReference>
<dbReference type="STRING" id="56857.A0A200Q1F4"/>
<name>A0A200Q1F4_MACCD</name>
<dbReference type="EMBL" id="MVGT01003321">
    <property type="protein sequence ID" value="OVA04294.1"/>
    <property type="molecule type" value="Genomic_DNA"/>
</dbReference>
<keyword evidence="6" id="KW-1185">Reference proteome</keyword>
<dbReference type="Proteomes" id="UP000195402">
    <property type="component" value="Unassembled WGS sequence"/>
</dbReference>
<organism evidence="5 6">
    <name type="scientific">Macleaya cordata</name>
    <name type="common">Five-seeded plume-poppy</name>
    <name type="synonym">Bocconia cordata</name>
    <dbReference type="NCBI Taxonomy" id="56857"/>
    <lineage>
        <taxon>Eukaryota</taxon>
        <taxon>Viridiplantae</taxon>
        <taxon>Streptophyta</taxon>
        <taxon>Embryophyta</taxon>
        <taxon>Tracheophyta</taxon>
        <taxon>Spermatophyta</taxon>
        <taxon>Magnoliopsida</taxon>
        <taxon>Ranunculales</taxon>
        <taxon>Papaveraceae</taxon>
        <taxon>Papaveroideae</taxon>
        <taxon>Macleaya</taxon>
    </lineage>
</organism>
<accession>A0A200Q1F4</accession>
<gene>
    <name evidence="5" type="ORF">BVC80_1393g11</name>
</gene>
<dbReference type="Gene3D" id="3.40.50.720">
    <property type="entry name" value="NAD(P)-binding Rossmann-like Domain"/>
    <property type="match status" value="1"/>
</dbReference>
<evidence type="ECO:0000256" key="2">
    <source>
        <dbReference type="ARBA" id="ARBA00023002"/>
    </source>
</evidence>
<sequence>MGWWPTVEKEEEDEEVAGGGGGWRELAMAGAYVVLACRNTKAASEIANKWKEACNSKNLNVEVMELDLLSLSSVHRFTEKWMQRSKPLHVLINNAGIYKLGEPQRFSNEGIEQHMQVNHVSPALLTLLLLPSLLRAPSSRIINVNSVAHLCGTLELESWNSRIEEKKFSGLRAYADSKLVNLMFLKTLANKLIDESKKATIQCIAVHPGAVGTNVDHLGPIMRKAHLFWVFDSAQGARSVSFCATRDAVAENLVKGFAYYSYTCKPDRIASQAEDIDACFEVWKKTMEILQLDADYVHDLLVRE</sequence>
<evidence type="ECO:0000256" key="3">
    <source>
        <dbReference type="RuleBase" id="RU000363"/>
    </source>
</evidence>
<dbReference type="InterPro" id="IPR036291">
    <property type="entry name" value="NAD(P)-bd_dom_sf"/>
</dbReference>
<comment type="caution">
    <text evidence="5">The sequence shown here is derived from an EMBL/GenBank/DDBJ whole genome shotgun (WGS) entry which is preliminary data.</text>
</comment>
<reference evidence="5 6" key="1">
    <citation type="journal article" date="2017" name="Mol. Plant">
        <title>The Genome of Medicinal Plant Macleaya cordata Provides New Insights into Benzylisoquinoline Alkaloids Metabolism.</title>
        <authorList>
            <person name="Liu X."/>
            <person name="Liu Y."/>
            <person name="Huang P."/>
            <person name="Ma Y."/>
            <person name="Qing Z."/>
            <person name="Tang Q."/>
            <person name="Cao H."/>
            <person name="Cheng P."/>
            <person name="Zheng Y."/>
            <person name="Yuan Z."/>
            <person name="Zhou Y."/>
            <person name="Liu J."/>
            <person name="Tang Z."/>
            <person name="Zhuo Y."/>
            <person name="Zhang Y."/>
            <person name="Yu L."/>
            <person name="Huang J."/>
            <person name="Yang P."/>
            <person name="Peng Q."/>
            <person name="Zhang J."/>
            <person name="Jiang W."/>
            <person name="Zhang Z."/>
            <person name="Lin K."/>
            <person name="Ro D.K."/>
            <person name="Chen X."/>
            <person name="Xiong X."/>
            <person name="Shang Y."/>
            <person name="Huang S."/>
            <person name="Zeng J."/>
        </authorList>
    </citation>
    <scope>NUCLEOTIDE SEQUENCE [LARGE SCALE GENOMIC DNA]</scope>
    <source>
        <strain evidence="6">cv. BLH2017</strain>
        <tissue evidence="5">Root</tissue>
    </source>
</reference>
<dbReference type="PRINTS" id="PR00081">
    <property type="entry name" value="GDHRDH"/>
</dbReference>
<proteinExistence type="inferred from homology"/>
<dbReference type="InParanoid" id="A0A200Q1F4"/>
<protein>
    <submittedName>
        <fullName evidence="5">Short-chain dehydrogenase/reductase SDR</fullName>
    </submittedName>
</protein>
<evidence type="ECO:0000313" key="6">
    <source>
        <dbReference type="Proteomes" id="UP000195402"/>
    </source>
</evidence>
<dbReference type="GO" id="GO:0016491">
    <property type="term" value="F:oxidoreductase activity"/>
    <property type="evidence" value="ECO:0007669"/>
    <property type="project" value="UniProtKB-KW"/>
</dbReference>